<feature type="domain" description="Thioredoxin" evidence="1">
    <location>
        <begin position="1"/>
        <end position="67"/>
    </location>
</feature>
<dbReference type="Gene3D" id="3.40.30.10">
    <property type="entry name" value="Glutaredoxin"/>
    <property type="match status" value="1"/>
</dbReference>
<dbReference type="PANTHER" id="PTHR45663">
    <property type="entry name" value="GEO12009P1"/>
    <property type="match status" value="1"/>
</dbReference>
<dbReference type="SUPFAM" id="SSF52833">
    <property type="entry name" value="Thioredoxin-like"/>
    <property type="match status" value="1"/>
</dbReference>
<name>A0ABP7MV32_9GAMM</name>
<dbReference type="EMBL" id="BAABBN010000007">
    <property type="protein sequence ID" value="GAA3930706.1"/>
    <property type="molecule type" value="Genomic_DNA"/>
</dbReference>
<evidence type="ECO:0000313" key="3">
    <source>
        <dbReference type="Proteomes" id="UP001501565"/>
    </source>
</evidence>
<organism evidence="2 3">
    <name type="scientific">Litoribacillus peritrichatus</name>
    <dbReference type="NCBI Taxonomy" id="718191"/>
    <lineage>
        <taxon>Bacteria</taxon>
        <taxon>Pseudomonadati</taxon>
        <taxon>Pseudomonadota</taxon>
        <taxon>Gammaproteobacteria</taxon>
        <taxon>Oceanospirillales</taxon>
        <taxon>Oceanospirillaceae</taxon>
        <taxon>Litoribacillus</taxon>
    </lineage>
</organism>
<gene>
    <name evidence="2" type="ORF">GCM10022277_29250</name>
</gene>
<dbReference type="CDD" id="cd02947">
    <property type="entry name" value="TRX_family"/>
    <property type="match status" value="1"/>
</dbReference>
<evidence type="ECO:0000313" key="2">
    <source>
        <dbReference type="EMBL" id="GAA3930706.1"/>
    </source>
</evidence>
<evidence type="ECO:0000259" key="1">
    <source>
        <dbReference type="Pfam" id="PF00085"/>
    </source>
</evidence>
<dbReference type="InterPro" id="IPR036249">
    <property type="entry name" value="Thioredoxin-like_sf"/>
</dbReference>
<dbReference type="Pfam" id="PF00085">
    <property type="entry name" value="Thioredoxin"/>
    <property type="match status" value="1"/>
</dbReference>
<proteinExistence type="predicted"/>
<dbReference type="PANTHER" id="PTHR45663:SF11">
    <property type="entry name" value="GEO12009P1"/>
    <property type="match status" value="1"/>
</dbReference>
<sequence length="84" mass="9313">MAPIVEATADKYRNQIHTIKVDVNADPKLADDFQIRGIPTLVLMQDGAVIDRQVGATSQAELSQWLAQHLSNQQLPDQHLPAQQ</sequence>
<keyword evidence="3" id="KW-1185">Reference proteome</keyword>
<accession>A0ABP7MV32</accession>
<dbReference type="Proteomes" id="UP001501565">
    <property type="component" value="Unassembled WGS sequence"/>
</dbReference>
<protein>
    <recommendedName>
        <fullName evidence="1">Thioredoxin domain-containing protein</fullName>
    </recommendedName>
</protein>
<comment type="caution">
    <text evidence="2">The sequence shown here is derived from an EMBL/GenBank/DDBJ whole genome shotgun (WGS) entry which is preliminary data.</text>
</comment>
<reference evidence="3" key="1">
    <citation type="journal article" date="2019" name="Int. J. Syst. Evol. Microbiol.">
        <title>The Global Catalogue of Microorganisms (GCM) 10K type strain sequencing project: providing services to taxonomists for standard genome sequencing and annotation.</title>
        <authorList>
            <consortium name="The Broad Institute Genomics Platform"/>
            <consortium name="The Broad Institute Genome Sequencing Center for Infectious Disease"/>
            <person name="Wu L."/>
            <person name="Ma J."/>
        </authorList>
    </citation>
    <scope>NUCLEOTIDE SEQUENCE [LARGE SCALE GENOMIC DNA]</scope>
    <source>
        <strain evidence="3">JCM 17551</strain>
    </source>
</reference>
<dbReference type="InterPro" id="IPR013766">
    <property type="entry name" value="Thioredoxin_domain"/>
</dbReference>